<name>A0A554JCP9_9BACT</name>
<dbReference type="InterPro" id="IPR052902">
    <property type="entry name" value="ABC-2_transporter"/>
</dbReference>
<dbReference type="GO" id="GO:0043190">
    <property type="term" value="C:ATP-binding cassette (ABC) transporter complex"/>
    <property type="evidence" value="ECO:0007669"/>
    <property type="project" value="InterPro"/>
</dbReference>
<dbReference type="Proteomes" id="UP000319613">
    <property type="component" value="Unassembled WGS sequence"/>
</dbReference>
<dbReference type="AlphaFoldDB" id="A0A554JCP9"/>
<comment type="caution">
    <text evidence="7">The sequence shown here is derived from an EMBL/GenBank/DDBJ whole genome shotgun (WGS) entry which is preliminary data.</text>
</comment>
<dbReference type="PANTHER" id="PTHR43027:SF2">
    <property type="entry name" value="TRANSPORT PERMEASE PROTEIN"/>
    <property type="match status" value="1"/>
</dbReference>
<dbReference type="Pfam" id="PF01061">
    <property type="entry name" value="ABC2_membrane"/>
    <property type="match status" value="1"/>
</dbReference>
<feature type="transmembrane region" description="Helical" evidence="5">
    <location>
        <begin position="132"/>
        <end position="153"/>
    </location>
</feature>
<evidence type="ECO:0000256" key="1">
    <source>
        <dbReference type="ARBA" id="ARBA00004141"/>
    </source>
</evidence>
<protein>
    <submittedName>
        <fullName evidence="7">Antibiotic transport system permease protein</fullName>
    </submittedName>
</protein>
<dbReference type="GO" id="GO:0140359">
    <property type="term" value="F:ABC-type transporter activity"/>
    <property type="evidence" value="ECO:0007669"/>
    <property type="project" value="InterPro"/>
</dbReference>
<keyword evidence="3 5" id="KW-1133">Transmembrane helix</keyword>
<dbReference type="EMBL" id="VMFF01000016">
    <property type="protein sequence ID" value="TSC66071.1"/>
    <property type="molecule type" value="Genomic_DNA"/>
</dbReference>
<comment type="subcellular location">
    <subcellularLocation>
        <location evidence="1">Membrane</location>
        <topology evidence="1">Multi-pass membrane protein</topology>
    </subcellularLocation>
</comment>
<sequence>MFISFWQLFLTNFRMLYRNWRGMFFNIFLPVFLYLAISKISGNAPGSNTITYSEYLLPGIIAMTIMQTGIFSLAYWLVDLKARGVIKRLLVTPLSNFEMVGSLIASRLVLMAIQIGIIIFIGIWYFKTSIPGSGLAILLLMIMGGAVFLGIGFAVSSFAKTFEEAAPITTILNLLFTFLGNIFFPTNNLPVVLKVIASKLPITYSTRLVFHSYVWFVRILWIKPSFDLNQLFL</sequence>
<evidence type="ECO:0000256" key="3">
    <source>
        <dbReference type="ARBA" id="ARBA00022989"/>
    </source>
</evidence>
<dbReference type="PANTHER" id="PTHR43027">
    <property type="entry name" value="DOXORUBICIN RESISTANCE ABC TRANSPORTER PERMEASE PROTEIN DRRC-RELATED"/>
    <property type="match status" value="1"/>
</dbReference>
<evidence type="ECO:0000313" key="7">
    <source>
        <dbReference type="EMBL" id="TSC66071.1"/>
    </source>
</evidence>
<organism evidence="7 8">
    <name type="scientific">Candidatus Doudnabacteria bacterium Gr01-1014_77</name>
    <dbReference type="NCBI Taxonomy" id="2017133"/>
    <lineage>
        <taxon>Bacteria</taxon>
        <taxon>Candidatus Doudnaibacteriota</taxon>
    </lineage>
</organism>
<feature type="transmembrane region" description="Helical" evidence="5">
    <location>
        <begin position="99"/>
        <end position="126"/>
    </location>
</feature>
<feature type="transmembrane region" description="Helical" evidence="5">
    <location>
        <begin position="20"/>
        <end position="37"/>
    </location>
</feature>
<keyword evidence="4 5" id="KW-0472">Membrane</keyword>
<feature type="domain" description="ABC-2 type transporter transmembrane" evidence="6">
    <location>
        <begin position="5"/>
        <end position="209"/>
    </location>
</feature>
<proteinExistence type="predicted"/>
<feature type="transmembrane region" description="Helical" evidence="5">
    <location>
        <begin position="165"/>
        <end position="184"/>
    </location>
</feature>
<feature type="transmembrane region" description="Helical" evidence="5">
    <location>
        <begin position="57"/>
        <end position="78"/>
    </location>
</feature>
<dbReference type="PRINTS" id="PR00164">
    <property type="entry name" value="ABC2TRNSPORT"/>
</dbReference>
<evidence type="ECO:0000256" key="2">
    <source>
        <dbReference type="ARBA" id="ARBA00022692"/>
    </source>
</evidence>
<reference evidence="7 8" key="1">
    <citation type="submission" date="2017-07" db="EMBL/GenBank/DDBJ databases">
        <title>Mechanisms for carbon and nitrogen cycling indicate functional differentiation within the Candidate Phyla Radiation.</title>
        <authorList>
            <person name="Danczak R.E."/>
            <person name="Johnston M.D."/>
            <person name="Kenah C."/>
            <person name="Slattery M."/>
            <person name="Wrighton K.C."/>
            <person name="Wilkins M.J."/>
        </authorList>
    </citation>
    <scope>NUCLEOTIDE SEQUENCE [LARGE SCALE GENOMIC DNA]</scope>
    <source>
        <strain evidence="7">Gr01-1014_77</strain>
    </source>
</reference>
<gene>
    <name evidence="7" type="ORF">G01um101477_227</name>
</gene>
<keyword evidence="2 5" id="KW-0812">Transmembrane</keyword>
<dbReference type="InterPro" id="IPR000412">
    <property type="entry name" value="ABC_2_transport"/>
</dbReference>
<evidence type="ECO:0000259" key="6">
    <source>
        <dbReference type="Pfam" id="PF01061"/>
    </source>
</evidence>
<evidence type="ECO:0000256" key="5">
    <source>
        <dbReference type="SAM" id="Phobius"/>
    </source>
</evidence>
<feature type="transmembrane region" description="Helical" evidence="5">
    <location>
        <begin position="204"/>
        <end position="221"/>
    </location>
</feature>
<evidence type="ECO:0000256" key="4">
    <source>
        <dbReference type="ARBA" id="ARBA00023136"/>
    </source>
</evidence>
<evidence type="ECO:0000313" key="8">
    <source>
        <dbReference type="Proteomes" id="UP000319613"/>
    </source>
</evidence>
<accession>A0A554JCP9</accession>
<dbReference type="InterPro" id="IPR013525">
    <property type="entry name" value="ABC2_TM"/>
</dbReference>
<dbReference type="PIRSF" id="PIRSF006648">
    <property type="entry name" value="DrrB"/>
    <property type="match status" value="1"/>
</dbReference>